<evidence type="ECO:0000313" key="2">
    <source>
        <dbReference type="EMBL" id="VAV83576.1"/>
    </source>
</evidence>
<gene>
    <name evidence="2" type="ORF">MNBD_BACTEROID02-1865</name>
</gene>
<reference evidence="2" key="1">
    <citation type="submission" date="2018-06" db="EMBL/GenBank/DDBJ databases">
        <authorList>
            <person name="Zhirakovskaya E."/>
        </authorList>
    </citation>
    <scope>NUCLEOTIDE SEQUENCE</scope>
</reference>
<accession>A0A3B0R398</accession>
<dbReference type="AlphaFoldDB" id="A0A3B0R398"/>
<dbReference type="EMBL" id="UOEB01000091">
    <property type="protein sequence ID" value="VAV83576.1"/>
    <property type="molecule type" value="Genomic_DNA"/>
</dbReference>
<dbReference type="Pfam" id="PF12867">
    <property type="entry name" value="DinB_2"/>
    <property type="match status" value="1"/>
</dbReference>
<sequence length="167" mass="20721">MNFLIEQLQENKTVFYNLLNDVNKNMYLWKQNPTKWSLLEIVCHLYDEEREDFKFRTQWVLEKPNQTPPTFNPVEWVTERKYIEQDYHTMLNKFIEERAQSIQWLQSLDNPKWEHYYEHPKKGKLTAKFFLTNWLTHDYLHMRQIIKLKYDYLEQQSGEMIDYAGTW</sequence>
<protein>
    <recommendedName>
        <fullName evidence="1">DinB-like domain-containing protein</fullName>
    </recommendedName>
</protein>
<name>A0A3B0R398_9ZZZZ</name>
<feature type="domain" description="DinB-like" evidence="1">
    <location>
        <begin position="7"/>
        <end position="145"/>
    </location>
</feature>
<dbReference type="SUPFAM" id="SSF109854">
    <property type="entry name" value="DinB/YfiT-like putative metalloenzymes"/>
    <property type="match status" value="1"/>
</dbReference>
<evidence type="ECO:0000259" key="1">
    <source>
        <dbReference type="Pfam" id="PF12867"/>
    </source>
</evidence>
<dbReference type="InterPro" id="IPR024775">
    <property type="entry name" value="DinB-like"/>
</dbReference>
<organism evidence="2">
    <name type="scientific">hydrothermal vent metagenome</name>
    <dbReference type="NCBI Taxonomy" id="652676"/>
    <lineage>
        <taxon>unclassified sequences</taxon>
        <taxon>metagenomes</taxon>
        <taxon>ecological metagenomes</taxon>
    </lineage>
</organism>
<proteinExistence type="predicted"/>
<dbReference type="Gene3D" id="1.20.120.450">
    <property type="entry name" value="dinb family like domain"/>
    <property type="match status" value="1"/>
</dbReference>
<dbReference type="InterPro" id="IPR034660">
    <property type="entry name" value="DinB/YfiT-like"/>
</dbReference>